<evidence type="ECO:0000256" key="6">
    <source>
        <dbReference type="RuleBase" id="RU004466"/>
    </source>
</evidence>
<evidence type="ECO:0000256" key="3">
    <source>
        <dbReference type="ARBA" id="ARBA00022679"/>
    </source>
</evidence>
<sequence>MSAPFDPADPAGEPFRQAVQTAITGFLTDQRAVLATIGEELDPLRIAAGEYTGGGKRLRPAFCYWGRVAASGQPVDAAPLMRAVSSLELLHVSALMHDDLMDHSDTRRGLPSAHRRFSEAHQHAGGAGPAQDFGSDMAILLGDLLLVWSMEMFSGSGIEPLRLAAAGPLLEAVRTEVTCGQVLDVTAQARMTGGGRESDLDLAHRVVEFKTARYTVARPAQIGVSLAGGTAGLQQAMLDFGSPLGRAFQFRDDLLGVFGDAGITGKPAGDDIREGKRTMLVAHAMSASTPDDARTLDSLLGRPDLDDSDIATARRIIESSGARAGVEADIEKGYRQALDVLGSAEMTHEGRIALTELARQCVQRSA</sequence>
<accession>A0A344UVC2</accession>
<comment type="similarity">
    <text evidence="2 6">Belongs to the FPP/GGPP synthase family.</text>
</comment>
<reference evidence="8 9" key="1">
    <citation type="submission" date="2017-12" db="EMBL/GenBank/DDBJ databases">
        <title>The whole genome sequence of the Acidipropionibacterium virtanenii sp. nov. type strain JS278.</title>
        <authorList>
            <person name="Laine P."/>
            <person name="Deptula P."/>
            <person name="Varmanen P."/>
            <person name="Auvinen P."/>
        </authorList>
    </citation>
    <scope>NUCLEOTIDE SEQUENCE [LARGE SCALE GENOMIC DNA]</scope>
    <source>
        <strain evidence="8 9">JS278</strain>
    </source>
</reference>
<dbReference type="KEGG" id="acij:JS278_02068"/>
<protein>
    <submittedName>
        <fullName evidence="8">(2E,6E)-farnesyl diphosphate synthase</fullName>
        <ecNumber evidence="8">2.5.1.10</ecNumber>
    </submittedName>
</protein>
<dbReference type="OrthoDB" id="4497239at2"/>
<dbReference type="InterPro" id="IPR033749">
    <property type="entry name" value="Polyprenyl_synt_CS"/>
</dbReference>
<keyword evidence="9" id="KW-1185">Reference proteome</keyword>
<organism evidence="8 9">
    <name type="scientific">Acidipropionibacterium virtanenii</name>
    <dbReference type="NCBI Taxonomy" id="2057246"/>
    <lineage>
        <taxon>Bacteria</taxon>
        <taxon>Bacillati</taxon>
        <taxon>Actinomycetota</taxon>
        <taxon>Actinomycetes</taxon>
        <taxon>Propionibacteriales</taxon>
        <taxon>Propionibacteriaceae</taxon>
        <taxon>Acidipropionibacterium</taxon>
    </lineage>
</organism>
<dbReference type="SUPFAM" id="SSF48576">
    <property type="entry name" value="Terpenoid synthases"/>
    <property type="match status" value="1"/>
</dbReference>
<comment type="cofactor">
    <cofactor evidence="1">
        <name>Mg(2+)</name>
        <dbReference type="ChEBI" id="CHEBI:18420"/>
    </cofactor>
</comment>
<dbReference type="Proteomes" id="UP000251995">
    <property type="component" value="Chromosome"/>
</dbReference>
<evidence type="ECO:0000313" key="8">
    <source>
        <dbReference type="EMBL" id="AXE39220.1"/>
    </source>
</evidence>
<evidence type="ECO:0000256" key="2">
    <source>
        <dbReference type="ARBA" id="ARBA00006706"/>
    </source>
</evidence>
<evidence type="ECO:0000256" key="4">
    <source>
        <dbReference type="ARBA" id="ARBA00022723"/>
    </source>
</evidence>
<dbReference type="InterPro" id="IPR008949">
    <property type="entry name" value="Isoprenoid_synthase_dom_sf"/>
</dbReference>
<dbReference type="RefSeq" id="WP_114045130.1">
    <property type="nucleotide sequence ID" value="NZ_CP025198.1"/>
</dbReference>
<dbReference type="PANTHER" id="PTHR12001">
    <property type="entry name" value="GERANYLGERANYL PYROPHOSPHATE SYNTHASE"/>
    <property type="match status" value="1"/>
</dbReference>
<evidence type="ECO:0000313" key="9">
    <source>
        <dbReference type="Proteomes" id="UP000251995"/>
    </source>
</evidence>
<dbReference type="GO" id="GO:0046872">
    <property type="term" value="F:metal ion binding"/>
    <property type="evidence" value="ECO:0007669"/>
    <property type="project" value="UniProtKB-KW"/>
</dbReference>
<dbReference type="PANTHER" id="PTHR12001:SF85">
    <property type="entry name" value="SHORT CHAIN ISOPRENYL DIPHOSPHATE SYNTHASE"/>
    <property type="match status" value="1"/>
</dbReference>
<name>A0A344UVC2_9ACTN</name>
<evidence type="ECO:0000256" key="1">
    <source>
        <dbReference type="ARBA" id="ARBA00001946"/>
    </source>
</evidence>
<dbReference type="CDD" id="cd00685">
    <property type="entry name" value="Trans_IPPS_HT"/>
    <property type="match status" value="1"/>
</dbReference>
<dbReference type="GO" id="GO:0008299">
    <property type="term" value="P:isoprenoid biosynthetic process"/>
    <property type="evidence" value="ECO:0007669"/>
    <property type="project" value="InterPro"/>
</dbReference>
<dbReference type="PROSITE" id="PS00723">
    <property type="entry name" value="POLYPRENYL_SYNTHASE_1"/>
    <property type="match status" value="1"/>
</dbReference>
<gene>
    <name evidence="8" type="ORF">JS278_02068</name>
</gene>
<dbReference type="EC" id="2.5.1.10" evidence="8"/>
<evidence type="ECO:0000256" key="7">
    <source>
        <dbReference type="SAM" id="MobiDB-lite"/>
    </source>
</evidence>
<dbReference type="SFLD" id="SFLDS00005">
    <property type="entry name" value="Isoprenoid_Synthase_Type_I"/>
    <property type="match status" value="1"/>
</dbReference>
<proteinExistence type="inferred from homology"/>
<evidence type="ECO:0000256" key="5">
    <source>
        <dbReference type="ARBA" id="ARBA00022842"/>
    </source>
</evidence>
<dbReference type="Pfam" id="PF00348">
    <property type="entry name" value="polyprenyl_synt"/>
    <property type="match status" value="1"/>
</dbReference>
<dbReference type="AlphaFoldDB" id="A0A344UVC2"/>
<dbReference type="Gene3D" id="1.10.600.10">
    <property type="entry name" value="Farnesyl Diphosphate Synthase"/>
    <property type="match status" value="1"/>
</dbReference>
<dbReference type="InterPro" id="IPR000092">
    <property type="entry name" value="Polyprenyl_synt"/>
</dbReference>
<keyword evidence="4" id="KW-0479">Metal-binding</keyword>
<dbReference type="GO" id="GO:0004337">
    <property type="term" value="F:(2E,6E)-farnesyl diphosphate synthase activity"/>
    <property type="evidence" value="ECO:0007669"/>
    <property type="project" value="UniProtKB-EC"/>
</dbReference>
<dbReference type="EMBL" id="CP025198">
    <property type="protein sequence ID" value="AXE39220.1"/>
    <property type="molecule type" value="Genomic_DNA"/>
</dbReference>
<keyword evidence="5" id="KW-0460">Magnesium</keyword>
<feature type="region of interest" description="Disordered" evidence="7">
    <location>
        <begin position="103"/>
        <end position="129"/>
    </location>
</feature>
<keyword evidence="3 6" id="KW-0808">Transferase</keyword>